<evidence type="ECO:0000259" key="4">
    <source>
        <dbReference type="PROSITE" id="PS50011"/>
    </source>
</evidence>
<dbReference type="InterPro" id="IPR011009">
    <property type="entry name" value="Kinase-like_dom_sf"/>
</dbReference>
<gene>
    <name evidence="5" type="ORF">F503_04664</name>
</gene>
<keyword evidence="3" id="KW-0067">ATP-binding</keyword>
<accession>S3BS74</accession>
<dbReference type="InterPro" id="IPR000719">
    <property type="entry name" value="Prot_kinase_dom"/>
</dbReference>
<protein>
    <submittedName>
        <fullName evidence="5">Protein kinase domain-containing protein</fullName>
    </submittedName>
</protein>
<dbReference type="AlphaFoldDB" id="S3BS74"/>
<dbReference type="PANTHER" id="PTHR24055">
    <property type="entry name" value="MITOGEN-ACTIVATED PROTEIN KINASE"/>
    <property type="match status" value="1"/>
</dbReference>
<evidence type="ECO:0000313" key="5">
    <source>
        <dbReference type="EMBL" id="EPE04149.1"/>
    </source>
</evidence>
<evidence type="ECO:0000256" key="1">
    <source>
        <dbReference type="ARBA" id="ARBA00022527"/>
    </source>
</evidence>
<keyword evidence="5" id="KW-0418">Kinase</keyword>
<sequence>MPFLTRTFGRLASSVTSLLGTKLPLAPLAFNATNFERIPAEKLLEDVADDGCRDRARMPLVILRKALRKTLKALDFLHTECSMINGDIRAGNVFYSSDQGVYEQMEAQELVRPTPRKEMSAAKADIAAKTSGGRLRRATHHPLHDAAADAKSPRMHRAPEVSLHMPWSYASDFWSVGSMAWCMLERYPLHRNKLPSGHSEPGRFDYQDIDYMGELSGAIGPPPYDFLKRSLSYDGFLKRFYTGNEPTWPEMPVAKDKRVDSHTLHDYPTREKVAEEQDFYPQPVEAETRAELAHESELFFQFLNKMLRWMPEEGSTAAELLKDEWLNRTSPACVEKFLEEDKRLVPMG</sequence>
<feature type="domain" description="Protein kinase" evidence="4">
    <location>
        <begin position="1"/>
        <end position="326"/>
    </location>
</feature>
<evidence type="ECO:0000256" key="2">
    <source>
        <dbReference type="ARBA" id="ARBA00022741"/>
    </source>
</evidence>
<keyword evidence="5" id="KW-0808">Transferase</keyword>
<dbReference type="HOGENOM" id="CLU_797156_0_0_1"/>
<evidence type="ECO:0000256" key="3">
    <source>
        <dbReference type="ARBA" id="ARBA00022840"/>
    </source>
</evidence>
<dbReference type="InterPro" id="IPR050117">
    <property type="entry name" value="MAPK"/>
</dbReference>
<organism evidence="5 6">
    <name type="scientific">Ophiostoma piceae (strain UAMH 11346)</name>
    <name type="common">Sap stain fungus</name>
    <dbReference type="NCBI Taxonomy" id="1262450"/>
    <lineage>
        <taxon>Eukaryota</taxon>
        <taxon>Fungi</taxon>
        <taxon>Dikarya</taxon>
        <taxon>Ascomycota</taxon>
        <taxon>Pezizomycotina</taxon>
        <taxon>Sordariomycetes</taxon>
        <taxon>Sordariomycetidae</taxon>
        <taxon>Ophiostomatales</taxon>
        <taxon>Ophiostomataceae</taxon>
        <taxon>Ophiostoma</taxon>
    </lineage>
</organism>
<dbReference type="PROSITE" id="PS50011">
    <property type="entry name" value="PROTEIN_KINASE_DOM"/>
    <property type="match status" value="1"/>
</dbReference>
<dbReference type="GO" id="GO:0004674">
    <property type="term" value="F:protein serine/threonine kinase activity"/>
    <property type="evidence" value="ECO:0007669"/>
    <property type="project" value="UniProtKB-KW"/>
</dbReference>
<dbReference type="OrthoDB" id="5979581at2759"/>
<keyword evidence="6" id="KW-1185">Reference proteome</keyword>
<dbReference type="STRING" id="1262450.S3BS74"/>
<dbReference type="VEuPathDB" id="FungiDB:F503_04664"/>
<reference evidence="5 6" key="1">
    <citation type="journal article" date="2013" name="BMC Genomics">
        <title>The genome and transcriptome of the pine saprophyte Ophiostoma piceae, and a comparison with the bark beetle-associated pine pathogen Grosmannia clavigera.</title>
        <authorList>
            <person name="Haridas S."/>
            <person name="Wang Y."/>
            <person name="Lim L."/>
            <person name="Massoumi Alamouti S."/>
            <person name="Jackman S."/>
            <person name="Docking R."/>
            <person name="Robertson G."/>
            <person name="Birol I."/>
            <person name="Bohlmann J."/>
            <person name="Breuil C."/>
        </authorList>
    </citation>
    <scope>NUCLEOTIDE SEQUENCE [LARGE SCALE GENOMIC DNA]</scope>
    <source>
        <strain evidence="5 6">UAMH 11346</strain>
    </source>
</reference>
<dbReference type="Proteomes" id="UP000016923">
    <property type="component" value="Unassembled WGS sequence"/>
</dbReference>
<dbReference type="Gene3D" id="1.10.510.10">
    <property type="entry name" value="Transferase(Phosphotransferase) domain 1"/>
    <property type="match status" value="1"/>
</dbReference>
<dbReference type="EMBL" id="KE148162">
    <property type="protein sequence ID" value="EPE04149.1"/>
    <property type="molecule type" value="Genomic_DNA"/>
</dbReference>
<proteinExistence type="predicted"/>
<evidence type="ECO:0000313" key="6">
    <source>
        <dbReference type="Proteomes" id="UP000016923"/>
    </source>
</evidence>
<name>S3BS74_OPHP1</name>
<dbReference type="eggNOG" id="KOG1290">
    <property type="taxonomic scope" value="Eukaryota"/>
</dbReference>
<keyword evidence="2" id="KW-0547">Nucleotide-binding</keyword>
<dbReference type="SMART" id="SM00220">
    <property type="entry name" value="S_TKc"/>
    <property type="match status" value="1"/>
</dbReference>
<keyword evidence="1" id="KW-0723">Serine/threonine-protein kinase</keyword>
<dbReference type="SUPFAM" id="SSF56112">
    <property type="entry name" value="Protein kinase-like (PK-like)"/>
    <property type="match status" value="1"/>
</dbReference>
<dbReference type="GO" id="GO:0005524">
    <property type="term" value="F:ATP binding"/>
    <property type="evidence" value="ECO:0007669"/>
    <property type="project" value="UniProtKB-KW"/>
</dbReference>